<gene>
    <name evidence="2" type="ORF">J2S18_000998</name>
</gene>
<feature type="transmembrane region" description="Helical" evidence="1">
    <location>
        <begin position="173"/>
        <end position="194"/>
    </location>
</feature>
<keyword evidence="1" id="KW-0812">Transmembrane</keyword>
<feature type="transmembrane region" description="Helical" evidence="1">
    <location>
        <begin position="309"/>
        <end position="331"/>
    </location>
</feature>
<organism evidence="2 3">
    <name type="scientific">Eubacterium multiforme</name>
    <dbReference type="NCBI Taxonomy" id="83339"/>
    <lineage>
        <taxon>Bacteria</taxon>
        <taxon>Bacillati</taxon>
        <taxon>Bacillota</taxon>
        <taxon>Clostridia</taxon>
        <taxon>Eubacteriales</taxon>
        <taxon>Eubacteriaceae</taxon>
        <taxon>Eubacterium</taxon>
    </lineage>
</organism>
<evidence type="ECO:0000313" key="2">
    <source>
        <dbReference type="EMBL" id="MDQ0149068.1"/>
    </source>
</evidence>
<evidence type="ECO:0000313" key="3">
    <source>
        <dbReference type="Proteomes" id="UP001228504"/>
    </source>
</evidence>
<feature type="transmembrane region" description="Helical" evidence="1">
    <location>
        <begin position="101"/>
        <end position="121"/>
    </location>
</feature>
<feature type="transmembrane region" description="Helical" evidence="1">
    <location>
        <begin position="277"/>
        <end position="297"/>
    </location>
</feature>
<protein>
    <recommendedName>
        <fullName evidence="4">ABC-2 family transporter protein</fullName>
    </recommendedName>
</protein>
<feature type="transmembrane region" description="Helical" evidence="1">
    <location>
        <begin position="20"/>
        <end position="38"/>
    </location>
</feature>
<feature type="transmembrane region" description="Helical" evidence="1">
    <location>
        <begin position="141"/>
        <end position="161"/>
    </location>
</feature>
<sequence>MKNIIKKSLIYQWFYTTKWIVLLATVMWSFLSYIFIFGSNVEQFKNNVSQFISNNTPVIQPLGIVIFIGLLIFVYISGNGIKKRSKIISINSGPYTRDQIFWNNVLCNMLVLILFIAIYFYLGLCFKFKYNDLFNYSPNYFSVLFLDILKLFSLGFITLSYTLFMDKLFSNSIVAIITIVLVPISSFLFISVNFRVISEIMPLDQIYYFKNIIFTYLNYYHYTEVNYLYTLTYSYKFNLIFTFILIISSIIILFIIKKINKIIRIENISNFFIFKKAKYIISIFLPILIVSCGSVLFDGILFRSTNFLNLKPIFCFLVMELIIISILSFIINKIISNFSK</sequence>
<dbReference type="Proteomes" id="UP001228504">
    <property type="component" value="Unassembled WGS sequence"/>
</dbReference>
<dbReference type="RefSeq" id="WP_307484014.1">
    <property type="nucleotide sequence ID" value="NZ_JAUSUF010000002.1"/>
</dbReference>
<feature type="transmembrane region" description="Helical" evidence="1">
    <location>
        <begin position="58"/>
        <end position="81"/>
    </location>
</feature>
<name>A0ABT9URQ4_9FIRM</name>
<evidence type="ECO:0000256" key="1">
    <source>
        <dbReference type="SAM" id="Phobius"/>
    </source>
</evidence>
<dbReference type="EMBL" id="JAUSUF010000002">
    <property type="protein sequence ID" value="MDQ0149068.1"/>
    <property type="molecule type" value="Genomic_DNA"/>
</dbReference>
<feature type="transmembrane region" description="Helical" evidence="1">
    <location>
        <begin position="237"/>
        <end position="256"/>
    </location>
</feature>
<keyword evidence="3" id="KW-1185">Reference proteome</keyword>
<comment type="caution">
    <text evidence="2">The sequence shown here is derived from an EMBL/GenBank/DDBJ whole genome shotgun (WGS) entry which is preliminary data.</text>
</comment>
<evidence type="ECO:0008006" key="4">
    <source>
        <dbReference type="Google" id="ProtNLM"/>
    </source>
</evidence>
<accession>A0ABT9URQ4</accession>
<keyword evidence="1" id="KW-0472">Membrane</keyword>
<keyword evidence="1" id="KW-1133">Transmembrane helix</keyword>
<proteinExistence type="predicted"/>
<reference evidence="2 3" key="1">
    <citation type="submission" date="2023-07" db="EMBL/GenBank/DDBJ databases">
        <title>Genomic Encyclopedia of Type Strains, Phase IV (KMG-IV): sequencing the most valuable type-strain genomes for metagenomic binning, comparative biology and taxonomic classification.</title>
        <authorList>
            <person name="Goeker M."/>
        </authorList>
    </citation>
    <scope>NUCLEOTIDE SEQUENCE [LARGE SCALE GENOMIC DNA]</scope>
    <source>
        <strain evidence="2 3">DSM 20694</strain>
    </source>
</reference>